<dbReference type="SUPFAM" id="SSF100950">
    <property type="entry name" value="NagB/RpiA/CoA transferase-like"/>
    <property type="match status" value="1"/>
</dbReference>
<dbReference type="PANTHER" id="PTHR42892:SF1">
    <property type="entry name" value="GLUCOSAMINE-6-PHOSPHATE ISOMERASE"/>
    <property type="match status" value="1"/>
</dbReference>
<name>A0A364NYH0_9PROT</name>
<keyword evidence="3" id="KW-1185">Reference proteome</keyword>
<dbReference type="InterPro" id="IPR006148">
    <property type="entry name" value="Glc/Gal-6P_isomerase"/>
</dbReference>
<evidence type="ECO:0000259" key="1">
    <source>
        <dbReference type="Pfam" id="PF01182"/>
    </source>
</evidence>
<dbReference type="PANTHER" id="PTHR42892">
    <property type="entry name" value="GLUCOSAMINE-6-PHOSPHATE DEAMINASE-LIKE PROTEIN BT_0258-RELATED"/>
    <property type="match status" value="1"/>
</dbReference>
<reference evidence="2 3" key="1">
    <citation type="submission" date="2017-11" db="EMBL/GenBank/DDBJ databases">
        <title>Draft genome sequence of magnetotactic bacterium Magnetospirillum kuznetsovii LBB-42.</title>
        <authorList>
            <person name="Grouzdev D.S."/>
            <person name="Rysina M.S."/>
            <person name="Baslerov R.V."/>
            <person name="Koziaeva V."/>
        </authorList>
    </citation>
    <scope>NUCLEOTIDE SEQUENCE [LARGE SCALE GENOMIC DNA]</scope>
    <source>
        <strain evidence="2 3">LBB-42</strain>
    </source>
</reference>
<dbReference type="AlphaFoldDB" id="A0A364NYH0"/>
<dbReference type="InterPro" id="IPR004547">
    <property type="entry name" value="Glucosamine6P_isomerase"/>
</dbReference>
<dbReference type="PROSITE" id="PS01161">
    <property type="entry name" value="GLC_GALNAC_ISOMERASE"/>
    <property type="match status" value="1"/>
</dbReference>
<feature type="domain" description="Glucosamine/galactosamine-6-phosphate isomerase" evidence="1">
    <location>
        <begin position="10"/>
        <end position="225"/>
    </location>
</feature>
<dbReference type="InterPro" id="IPR037171">
    <property type="entry name" value="NagB/RpiA_transferase-like"/>
</dbReference>
<dbReference type="OrthoDB" id="9791139at2"/>
<proteinExistence type="predicted"/>
<dbReference type="Proteomes" id="UP000251075">
    <property type="component" value="Unassembled WGS sequence"/>
</dbReference>
<dbReference type="EMBL" id="PGTO01000006">
    <property type="protein sequence ID" value="RAU22128.1"/>
    <property type="molecule type" value="Genomic_DNA"/>
</dbReference>
<accession>A0A364NYH0</accession>
<organism evidence="2 3">
    <name type="scientific">Paramagnetospirillum kuznetsovii</name>
    <dbReference type="NCBI Taxonomy" id="2053833"/>
    <lineage>
        <taxon>Bacteria</taxon>
        <taxon>Pseudomonadati</taxon>
        <taxon>Pseudomonadota</taxon>
        <taxon>Alphaproteobacteria</taxon>
        <taxon>Rhodospirillales</taxon>
        <taxon>Magnetospirillaceae</taxon>
        <taxon>Paramagnetospirillum</taxon>
    </lineage>
</organism>
<comment type="caution">
    <text evidence="2">The sequence shown here is derived from an EMBL/GenBank/DDBJ whole genome shotgun (WGS) entry which is preliminary data.</text>
</comment>
<evidence type="ECO:0000313" key="2">
    <source>
        <dbReference type="EMBL" id="RAU22128.1"/>
    </source>
</evidence>
<dbReference type="Gene3D" id="3.40.50.1360">
    <property type="match status" value="1"/>
</dbReference>
<dbReference type="Pfam" id="PF01182">
    <property type="entry name" value="Glucosamine_iso"/>
    <property type="match status" value="1"/>
</dbReference>
<evidence type="ECO:0000313" key="3">
    <source>
        <dbReference type="Proteomes" id="UP000251075"/>
    </source>
</evidence>
<dbReference type="GO" id="GO:0005975">
    <property type="term" value="P:carbohydrate metabolic process"/>
    <property type="evidence" value="ECO:0007669"/>
    <property type="project" value="InterPro"/>
</dbReference>
<dbReference type="InterPro" id="IPR018321">
    <property type="entry name" value="Glucosamine6P_isomerase_CS"/>
</dbReference>
<protein>
    <submittedName>
        <fullName evidence="2">Glucosamine-6-phosphate deaminase</fullName>
    </submittedName>
</protein>
<gene>
    <name evidence="2" type="ORF">CU669_09690</name>
</gene>
<dbReference type="CDD" id="cd01399">
    <property type="entry name" value="GlcN6P_deaminase"/>
    <property type="match status" value="1"/>
</dbReference>
<dbReference type="GO" id="GO:0006044">
    <property type="term" value="P:N-acetylglucosamine metabolic process"/>
    <property type="evidence" value="ECO:0007669"/>
    <property type="project" value="InterPro"/>
</dbReference>
<dbReference type="GO" id="GO:0004342">
    <property type="term" value="F:glucosamine-6-phosphate deaminase activity"/>
    <property type="evidence" value="ECO:0007669"/>
    <property type="project" value="InterPro"/>
</dbReference>
<sequence>MSVIILPDARSLSLRAADLVEALVRRKPKAVIGLAAGATPQGMYAELIRRHGQGLDFSGVTLFGLDEYFPIAADHPASCGFAIRRHFIDQVALDPAKVHLVPGNPEGDPRVFCAEHEERITQAGGLDLQILGLGGNGHMGFNEPGTSLVGRTHLGALHAATRAANRPGFSPDEEVPHLAITMGIATILSARQIMLLATGTAKADAAAKAVEGPVTAMVPASALQLHPDATIMLDEAAAAKLCLRAEYLAAPQRLAEAIGKDQS</sequence>
<dbReference type="RefSeq" id="WP_112144434.1">
    <property type="nucleotide sequence ID" value="NZ_PGTO01000006.1"/>
</dbReference>
<dbReference type="InterPro" id="IPR052960">
    <property type="entry name" value="GlcN6P_deaminase-like"/>
</dbReference>